<gene>
    <name evidence="4" type="ORF">CHLRE_13g568200v5</name>
</gene>
<dbReference type="PaxDb" id="3055-EDP08705"/>
<evidence type="ECO:0000313" key="5">
    <source>
        <dbReference type="Proteomes" id="UP000006906"/>
    </source>
</evidence>
<dbReference type="InParanoid" id="A0A2K3CZH1"/>
<feature type="region of interest" description="Disordered" evidence="1">
    <location>
        <begin position="106"/>
        <end position="214"/>
    </location>
</feature>
<feature type="compositionally biased region" description="Pro residues" evidence="1">
    <location>
        <begin position="762"/>
        <end position="773"/>
    </location>
</feature>
<dbReference type="InterPro" id="IPR053250">
    <property type="entry name" value="Glycosyltransferase_77"/>
</dbReference>
<dbReference type="EMBL" id="CM008974">
    <property type="protein sequence ID" value="PNW73677.1"/>
    <property type="molecule type" value="Genomic_DNA"/>
</dbReference>
<dbReference type="InterPro" id="IPR005069">
    <property type="entry name" value="Nucl-diP-sugar_transferase"/>
</dbReference>
<feature type="compositionally biased region" description="Low complexity" evidence="1">
    <location>
        <begin position="774"/>
        <end position="786"/>
    </location>
</feature>
<evidence type="ECO:0000313" key="4">
    <source>
        <dbReference type="EMBL" id="PNW73677.1"/>
    </source>
</evidence>
<evidence type="ECO:0000256" key="1">
    <source>
        <dbReference type="SAM" id="MobiDB-lite"/>
    </source>
</evidence>
<organism evidence="4 5">
    <name type="scientific">Chlamydomonas reinhardtii</name>
    <name type="common">Chlamydomonas smithii</name>
    <dbReference type="NCBI Taxonomy" id="3055"/>
    <lineage>
        <taxon>Eukaryota</taxon>
        <taxon>Viridiplantae</taxon>
        <taxon>Chlorophyta</taxon>
        <taxon>core chlorophytes</taxon>
        <taxon>Chlorophyceae</taxon>
        <taxon>CS clade</taxon>
        <taxon>Chlamydomonadales</taxon>
        <taxon>Chlamydomonadaceae</taxon>
        <taxon>Chlamydomonas</taxon>
    </lineage>
</organism>
<evidence type="ECO:0000259" key="3">
    <source>
        <dbReference type="Pfam" id="PF03407"/>
    </source>
</evidence>
<keyword evidence="5" id="KW-1185">Reference proteome</keyword>
<accession>A0A2K3CZH1</accession>
<feature type="region of interest" description="Disordered" evidence="1">
    <location>
        <begin position="760"/>
        <end position="786"/>
    </location>
</feature>
<dbReference type="PANTHER" id="PTHR46936:SF1">
    <property type="entry name" value="ARABINOSYLTRANSFERASE XEG113"/>
    <property type="match status" value="1"/>
</dbReference>
<evidence type="ECO:0000256" key="2">
    <source>
        <dbReference type="SAM" id="Phobius"/>
    </source>
</evidence>
<dbReference type="GeneID" id="5719088"/>
<feature type="transmembrane region" description="Helical" evidence="2">
    <location>
        <begin position="20"/>
        <end position="37"/>
    </location>
</feature>
<feature type="domain" description="Nucleotide-diphospho-sugar transferase" evidence="3">
    <location>
        <begin position="299"/>
        <end position="537"/>
    </location>
</feature>
<dbReference type="Pfam" id="PF03407">
    <property type="entry name" value="Nucleotid_trans"/>
    <property type="match status" value="1"/>
</dbReference>
<dbReference type="GO" id="GO:0052325">
    <property type="term" value="P:cell wall pectin biosynthetic process"/>
    <property type="evidence" value="ECO:0000318"/>
    <property type="project" value="GO_Central"/>
</dbReference>
<dbReference type="PANTHER" id="PTHR46936">
    <property type="entry name" value="ARABINOSYLTRANSFERASE XEG113"/>
    <property type="match status" value="1"/>
</dbReference>
<keyword evidence="2" id="KW-1133">Transmembrane helix</keyword>
<feature type="compositionally biased region" description="Low complexity" evidence="1">
    <location>
        <begin position="165"/>
        <end position="186"/>
    </location>
</feature>
<dbReference type="GO" id="GO:0052636">
    <property type="term" value="F:arabinosyltransferase activity"/>
    <property type="evidence" value="ECO:0000318"/>
    <property type="project" value="GO_Central"/>
</dbReference>
<dbReference type="KEGG" id="cre:CHLRE_13g568200v5"/>
<reference evidence="4 5" key="1">
    <citation type="journal article" date="2007" name="Science">
        <title>The Chlamydomonas genome reveals the evolution of key animal and plant functions.</title>
        <authorList>
            <person name="Merchant S.S."/>
            <person name="Prochnik S.E."/>
            <person name="Vallon O."/>
            <person name="Harris E.H."/>
            <person name="Karpowicz S.J."/>
            <person name="Witman G.B."/>
            <person name="Terry A."/>
            <person name="Salamov A."/>
            <person name="Fritz-Laylin L.K."/>
            <person name="Marechal-Drouard L."/>
            <person name="Marshall W.F."/>
            <person name="Qu L.H."/>
            <person name="Nelson D.R."/>
            <person name="Sanderfoot A.A."/>
            <person name="Spalding M.H."/>
            <person name="Kapitonov V.V."/>
            <person name="Ren Q."/>
            <person name="Ferris P."/>
            <person name="Lindquist E."/>
            <person name="Shapiro H."/>
            <person name="Lucas S.M."/>
            <person name="Grimwood J."/>
            <person name="Schmutz J."/>
            <person name="Cardol P."/>
            <person name="Cerutti H."/>
            <person name="Chanfreau G."/>
            <person name="Chen C.L."/>
            <person name="Cognat V."/>
            <person name="Croft M.T."/>
            <person name="Dent R."/>
            <person name="Dutcher S."/>
            <person name="Fernandez E."/>
            <person name="Fukuzawa H."/>
            <person name="Gonzalez-Ballester D."/>
            <person name="Gonzalez-Halphen D."/>
            <person name="Hallmann A."/>
            <person name="Hanikenne M."/>
            <person name="Hippler M."/>
            <person name="Inwood W."/>
            <person name="Jabbari K."/>
            <person name="Kalanon M."/>
            <person name="Kuras R."/>
            <person name="Lefebvre P.A."/>
            <person name="Lemaire S.D."/>
            <person name="Lobanov A.V."/>
            <person name="Lohr M."/>
            <person name="Manuell A."/>
            <person name="Meier I."/>
            <person name="Mets L."/>
            <person name="Mittag M."/>
            <person name="Mittelmeier T."/>
            <person name="Moroney J.V."/>
            <person name="Moseley J."/>
            <person name="Napoli C."/>
            <person name="Nedelcu A.M."/>
            <person name="Niyogi K."/>
            <person name="Novoselov S.V."/>
            <person name="Paulsen I.T."/>
            <person name="Pazour G."/>
            <person name="Purton S."/>
            <person name="Ral J.P."/>
            <person name="Riano-Pachon D.M."/>
            <person name="Riekhof W."/>
            <person name="Rymarquis L."/>
            <person name="Schroda M."/>
            <person name="Stern D."/>
            <person name="Umen J."/>
            <person name="Willows R."/>
            <person name="Wilson N."/>
            <person name="Zimmer S.L."/>
            <person name="Allmer J."/>
            <person name="Balk J."/>
            <person name="Bisova K."/>
            <person name="Chen C.J."/>
            <person name="Elias M."/>
            <person name="Gendler K."/>
            <person name="Hauser C."/>
            <person name="Lamb M.R."/>
            <person name="Ledford H."/>
            <person name="Long J.C."/>
            <person name="Minagawa J."/>
            <person name="Page M.D."/>
            <person name="Pan J."/>
            <person name="Pootakham W."/>
            <person name="Roje S."/>
            <person name="Rose A."/>
            <person name="Stahlberg E."/>
            <person name="Terauchi A.M."/>
            <person name="Yang P."/>
            <person name="Ball S."/>
            <person name="Bowler C."/>
            <person name="Dieckmann C.L."/>
            <person name="Gladyshev V.N."/>
            <person name="Green P."/>
            <person name="Jorgensen R."/>
            <person name="Mayfield S."/>
            <person name="Mueller-Roeber B."/>
            <person name="Rajamani S."/>
            <person name="Sayre R.T."/>
            <person name="Brokstein P."/>
            <person name="Dubchak I."/>
            <person name="Goodstein D."/>
            <person name="Hornick L."/>
            <person name="Huang Y.W."/>
            <person name="Jhaveri J."/>
            <person name="Luo Y."/>
            <person name="Martinez D."/>
            <person name="Ngau W.C."/>
            <person name="Otillar B."/>
            <person name="Poliakov A."/>
            <person name="Porter A."/>
            <person name="Szajkowski L."/>
            <person name="Werner G."/>
            <person name="Zhou K."/>
            <person name="Grigoriev I.V."/>
            <person name="Rokhsar D.S."/>
            <person name="Grossman A.R."/>
        </authorList>
    </citation>
    <scope>NUCLEOTIDE SEQUENCE [LARGE SCALE GENOMIC DNA]</scope>
    <source>
        <strain evidence="5">CC-503</strain>
    </source>
</reference>
<feature type="compositionally biased region" description="Polar residues" evidence="1">
    <location>
        <begin position="136"/>
        <end position="157"/>
    </location>
</feature>
<dbReference type="AlphaFoldDB" id="A0A2K3CZH1"/>
<protein>
    <recommendedName>
        <fullName evidence="3">Nucleotide-diphospho-sugar transferase domain-containing protein</fullName>
    </recommendedName>
</protein>
<dbReference type="Gramene" id="PNW73677">
    <property type="protein sequence ID" value="PNW73677"/>
    <property type="gene ID" value="CHLRE_13g568200v5"/>
</dbReference>
<dbReference type="RefSeq" id="XP_042917297.1">
    <property type="nucleotide sequence ID" value="XM_043069322.1"/>
</dbReference>
<keyword evidence="2" id="KW-0812">Transmembrane</keyword>
<keyword evidence="2" id="KW-0472">Membrane</keyword>
<dbReference type="Proteomes" id="UP000006906">
    <property type="component" value="Chromosome 13"/>
</dbReference>
<proteinExistence type="predicted"/>
<dbReference type="ExpressionAtlas" id="A0A2K3CZH1">
    <property type="expression patterns" value="baseline and differential"/>
</dbReference>
<name>A0A2K3CZH1_CHLRE</name>
<sequence>MSRTPHSSSSQGFRLRPLPVLITLAGGVLLVLIYTSYHQQHRLSQSLHTEQRGRSDLALGLDSSSSISSFSSRHAPADWHAVWRAAKAAGTEQEFISAMAQSVRGGGADNAQLSTSAGASPASCPPQRDCPACPATATTDSTQQLPHTRQQRPQRVDQQAGGVTGTAASAATAAASKAGGKAGAKTDYSGTYSLDDDEEEEGKESGASAAASGIVRPGEASTAVALSNGTAAAAPAAAGGNWTRFVVDGQCPPVSKELAAAVARRHTAAGNGAVIVTWANFALWDFVRTWVFHAKDVGLSNFLVGAMDAAIGKELVAAGVPCFAMFEQGSNHSGVGADHLQWGGEAFHKMGRQKITLAQLFLGLGLDLLLVDVDAVLLGDVMSYMDRYPQADVLVTSDQLASTIPAGDDGLEDPDKAQSPMNIGFMFFRHSDRTVKFVDSWLAAINADPKYWDQNAFNDLARMGWAEPGKGIRRHPDQPRVFLGANGTLAVGVLPVASFSGGHTYYVQRLYEVQRVQPYAVHCTFQYGANPGKRNRLREARLFHDPPSYYTDDTYVSVELRRVPSATWADHSAKNNSAMKRYHFRGLDMQLDSVWPAVRVAAVTNRSLIVPKLACYCDKYWTELDKCRVPGAGQTRLPYLCPMDHVLDPIFMDDPASPWALRWREHSFLDNSRCPDWVRQSRVTFISSATVTKPVEKWVVQEGGLVVVVPANLTQGAVKELLKPYTQYKIWHLKDPEQFFGGFDDKELERTVEARINHLRPVMPPDPSPPPPAGAGNATAPANATTAGTGTVTAGAAITGNGTAGTANATAGAAAAAATDKNAGMLTAVHE</sequence>
<dbReference type="OrthoDB" id="540503at2759"/>